<dbReference type="Proteomes" id="UP000757232">
    <property type="component" value="Unassembled WGS sequence"/>
</dbReference>
<feature type="transmembrane region" description="Helical" evidence="1">
    <location>
        <begin position="71"/>
        <end position="95"/>
    </location>
</feature>
<dbReference type="AlphaFoldDB" id="A0A9Q5N911"/>
<keyword evidence="1" id="KW-1133">Transmembrane helix</keyword>
<feature type="transmembrane region" description="Helical" evidence="1">
    <location>
        <begin position="144"/>
        <end position="164"/>
    </location>
</feature>
<feature type="transmembrane region" description="Helical" evidence="1">
    <location>
        <begin position="195"/>
        <end position="218"/>
    </location>
</feature>
<keyword evidence="4" id="KW-1185">Reference proteome</keyword>
<feature type="transmembrane region" description="Helical" evidence="1">
    <location>
        <begin position="238"/>
        <end position="255"/>
    </location>
</feature>
<dbReference type="Pfam" id="PF20151">
    <property type="entry name" value="DUF6533"/>
    <property type="match status" value="1"/>
</dbReference>
<dbReference type="OrthoDB" id="3341843at2759"/>
<name>A0A9Q5N911_SANBA</name>
<evidence type="ECO:0000259" key="2">
    <source>
        <dbReference type="Pfam" id="PF20151"/>
    </source>
</evidence>
<evidence type="ECO:0000256" key="1">
    <source>
        <dbReference type="SAM" id="Phobius"/>
    </source>
</evidence>
<evidence type="ECO:0000313" key="3">
    <source>
        <dbReference type="EMBL" id="OCB88276.1"/>
    </source>
</evidence>
<dbReference type="EMBL" id="LNZH02000181">
    <property type="protein sequence ID" value="OCB88276.1"/>
    <property type="molecule type" value="Genomic_DNA"/>
</dbReference>
<accession>A0A9Q5N911</accession>
<feature type="domain" description="DUF6533" evidence="2">
    <location>
        <begin position="43"/>
        <end position="86"/>
    </location>
</feature>
<comment type="caution">
    <text evidence="3">The sequence shown here is derived from an EMBL/GenBank/DDBJ whole genome shotgun (WGS) entry which is preliminary data.</text>
</comment>
<evidence type="ECO:0000313" key="4">
    <source>
        <dbReference type="Proteomes" id="UP000757232"/>
    </source>
</evidence>
<feature type="transmembrane region" description="Helical" evidence="1">
    <location>
        <begin position="41"/>
        <end position="59"/>
    </location>
</feature>
<proteinExistence type="predicted"/>
<organism evidence="3 4">
    <name type="scientific">Sanghuangporus baumii</name>
    <name type="common">Phellinus baumii</name>
    <dbReference type="NCBI Taxonomy" id="108892"/>
    <lineage>
        <taxon>Eukaryota</taxon>
        <taxon>Fungi</taxon>
        <taxon>Dikarya</taxon>
        <taxon>Basidiomycota</taxon>
        <taxon>Agaricomycotina</taxon>
        <taxon>Agaricomycetes</taxon>
        <taxon>Hymenochaetales</taxon>
        <taxon>Hymenochaetaceae</taxon>
        <taxon>Sanghuangporus</taxon>
    </lineage>
</organism>
<reference evidence="3" key="1">
    <citation type="submission" date="2016-06" db="EMBL/GenBank/DDBJ databases">
        <title>Draft Genome sequence of the fungus Inonotus baumii.</title>
        <authorList>
            <person name="Zhu H."/>
            <person name="Lin W."/>
        </authorList>
    </citation>
    <scope>NUCLEOTIDE SEQUENCE</scope>
    <source>
        <strain evidence="3">821</strain>
    </source>
</reference>
<keyword evidence="1" id="KW-0472">Membrane</keyword>
<sequence>MGDSVLTDYLNWSQIVHYTEGEYTGVDSRETSTHDSVSSSGLFEVASLALLTYDYVLTLRTEVELVWRSRWSFGSVLFLLTRYTTFAGSILKIIYSQRSDLFEKHLCGTLYRSSIYVMIGSVIMIEVIIVMRVYALWGRSRRMLVCLVGLTSCTIVSTLVVFFISQEDNTWVENPIPRLGSCIFLSLNVANSLRVYGVFIALMIFQFVLIVLTLWKGIAQWRLMNRRSHLLKIFYRDGIFYFVSLSLANCLNIVYSKDAIIYLIEPQRVVQSILATRMIINLREAHMINRQEGTPADTLASFVQASVPASTSGPSRDGL</sequence>
<gene>
    <name evidence="3" type="ORF">A7U60_g4577</name>
</gene>
<protein>
    <recommendedName>
        <fullName evidence="2">DUF6533 domain-containing protein</fullName>
    </recommendedName>
</protein>
<feature type="transmembrane region" description="Helical" evidence="1">
    <location>
        <begin position="115"/>
        <end position="137"/>
    </location>
</feature>
<dbReference type="InterPro" id="IPR045340">
    <property type="entry name" value="DUF6533"/>
</dbReference>
<keyword evidence="1" id="KW-0812">Transmembrane</keyword>